<reference evidence="3 4" key="1">
    <citation type="submission" date="2018-07" db="EMBL/GenBank/DDBJ databases">
        <title>Streptomyces species from bats.</title>
        <authorList>
            <person name="Dunlap C."/>
        </authorList>
    </citation>
    <scope>NUCLEOTIDE SEQUENCE [LARGE SCALE GENOMIC DNA]</scope>
    <source>
        <strain evidence="3 4">AC230</strain>
    </source>
</reference>
<dbReference type="EMBL" id="QQNA01000054">
    <property type="protein sequence ID" value="RDG38502.1"/>
    <property type="molecule type" value="Genomic_DNA"/>
</dbReference>
<dbReference type="GO" id="GO:0016787">
    <property type="term" value="F:hydrolase activity"/>
    <property type="evidence" value="ECO:0007669"/>
    <property type="project" value="UniProtKB-KW"/>
</dbReference>
<dbReference type="PANTHER" id="PTHR43798:SF31">
    <property type="entry name" value="AB HYDROLASE SUPERFAMILY PROTEIN YCLE"/>
    <property type="match status" value="1"/>
</dbReference>
<sequence length="267" mass="29119">MTWTERVVEREGVRLVCRDRGGDGPGLVLLHGLAGHAGEWDASAGPLSEAYRVVAIDQRGQGASDRFPSDVSRDAFVEDVVAVVDQLGLERVVLVGQSMGGHAAILAAARHPETVRALVVVEADVAGPDAEWPGHARRWFDSWPASFPSYDAAVRFFGGGAIGRGWADGLEERGGRWWPRFDRDVLVRSVAEAARHSFAHEWERVTCPTLLILAESSFISPSRVDELMRRRVPDMSVSVPGTRHDLHLERPGAVCDLISRFLAGLSA</sequence>
<feature type="domain" description="AB hydrolase-1" evidence="2">
    <location>
        <begin position="27"/>
        <end position="251"/>
    </location>
</feature>
<dbReference type="OrthoDB" id="63519at2"/>
<dbReference type="PRINTS" id="PR00111">
    <property type="entry name" value="ABHYDROLASE"/>
</dbReference>
<dbReference type="PANTHER" id="PTHR43798">
    <property type="entry name" value="MONOACYLGLYCEROL LIPASE"/>
    <property type="match status" value="1"/>
</dbReference>
<proteinExistence type="predicted"/>
<dbReference type="RefSeq" id="WP_114623101.1">
    <property type="nucleotide sequence ID" value="NZ_QQNA01000054.1"/>
</dbReference>
<dbReference type="InterPro" id="IPR050266">
    <property type="entry name" value="AB_hydrolase_sf"/>
</dbReference>
<evidence type="ECO:0000313" key="3">
    <source>
        <dbReference type="EMBL" id="RDG38502.1"/>
    </source>
</evidence>
<dbReference type="AlphaFoldDB" id="A0A370BCV5"/>
<dbReference type="InterPro" id="IPR000073">
    <property type="entry name" value="AB_hydrolase_1"/>
</dbReference>
<comment type="caution">
    <text evidence="3">The sequence shown here is derived from an EMBL/GenBank/DDBJ whole genome shotgun (WGS) entry which is preliminary data.</text>
</comment>
<keyword evidence="4" id="KW-1185">Reference proteome</keyword>
<organism evidence="3 4">
    <name type="scientific">Streptomyces corynorhini</name>
    <dbReference type="NCBI Taxonomy" id="2282652"/>
    <lineage>
        <taxon>Bacteria</taxon>
        <taxon>Bacillati</taxon>
        <taxon>Actinomycetota</taxon>
        <taxon>Actinomycetes</taxon>
        <taxon>Kitasatosporales</taxon>
        <taxon>Streptomycetaceae</taxon>
        <taxon>Streptomyces</taxon>
    </lineage>
</organism>
<dbReference type="InterPro" id="IPR029058">
    <property type="entry name" value="AB_hydrolase_fold"/>
</dbReference>
<evidence type="ECO:0000256" key="1">
    <source>
        <dbReference type="ARBA" id="ARBA00022801"/>
    </source>
</evidence>
<dbReference type="SUPFAM" id="SSF53474">
    <property type="entry name" value="alpha/beta-Hydrolases"/>
    <property type="match status" value="1"/>
</dbReference>
<dbReference type="Proteomes" id="UP000253741">
    <property type="component" value="Unassembled WGS sequence"/>
</dbReference>
<dbReference type="GO" id="GO:0016020">
    <property type="term" value="C:membrane"/>
    <property type="evidence" value="ECO:0007669"/>
    <property type="project" value="TreeGrafter"/>
</dbReference>
<evidence type="ECO:0000259" key="2">
    <source>
        <dbReference type="Pfam" id="PF00561"/>
    </source>
</evidence>
<keyword evidence="1 3" id="KW-0378">Hydrolase</keyword>
<gene>
    <name evidence="3" type="ORF">DVH02_08485</name>
</gene>
<protein>
    <submittedName>
        <fullName evidence="3">Alpha/beta hydrolase</fullName>
    </submittedName>
</protein>
<accession>A0A370BCV5</accession>
<name>A0A370BCV5_9ACTN</name>
<dbReference type="Gene3D" id="3.40.50.1820">
    <property type="entry name" value="alpha/beta hydrolase"/>
    <property type="match status" value="1"/>
</dbReference>
<dbReference type="Pfam" id="PF00561">
    <property type="entry name" value="Abhydrolase_1"/>
    <property type="match status" value="1"/>
</dbReference>
<evidence type="ECO:0000313" key="4">
    <source>
        <dbReference type="Proteomes" id="UP000253741"/>
    </source>
</evidence>